<keyword evidence="3 7" id="KW-0808">Transferase</keyword>
<dbReference type="PANTHER" id="PTHR12001:SF69">
    <property type="entry name" value="ALL TRANS-POLYPRENYL-DIPHOSPHATE SYNTHASE PDSS1"/>
    <property type="match status" value="1"/>
</dbReference>
<evidence type="ECO:0000256" key="5">
    <source>
        <dbReference type="ARBA" id="ARBA00022842"/>
    </source>
</evidence>
<evidence type="ECO:0000256" key="2">
    <source>
        <dbReference type="ARBA" id="ARBA00006706"/>
    </source>
</evidence>
<dbReference type="Pfam" id="PF00348">
    <property type="entry name" value="polyprenyl_synt"/>
    <property type="match status" value="1"/>
</dbReference>
<evidence type="ECO:0000256" key="4">
    <source>
        <dbReference type="ARBA" id="ARBA00022723"/>
    </source>
</evidence>
<dbReference type="PANTHER" id="PTHR12001">
    <property type="entry name" value="GERANYLGERANYL PYROPHOSPHATE SYNTHASE"/>
    <property type="match status" value="1"/>
</dbReference>
<evidence type="ECO:0000313" key="8">
    <source>
        <dbReference type="EMBL" id="KAJ4472484.1"/>
    </source>
</evidence>
<dbReference type="Gene3D" id="1.10.600.10">
    <property type="entry name" value="Farnesyl Diphosphate Synthase"/>
    <property type="match status" value="1"/>
</dbReference>
<comment type="cofactor">
    <cofactor evidence="1">
        <name>Mg(2+)</name>
        <dbReference type="ChEBI" id="CHEBI:18420"/>
    </cofactor>
</comment>
<keyword evidence="6" id="KW-0414">Isoprene biosynthesis</keyword>
<evidence type="ECO:0000256" key="1">
    <source>
        <dbReference type="ARBA" id="ARBA00001946"/>
    </source>
</evidence>
<dbReference type="GO" id="GO:0046872">
    <property type="term" value="F:metal ion binding"/>
    <property type="evidence" value="ECO:0007669"/>
    <property type="project" value="UniProtKB-KW"/>
</dbReference>
<dbReference type="GO" id="GO:1990234">
    <property type="term" value="C:transferase complex"/>
    <property type="evidence" value="ECO:0007669"/>
    <property type="project" value="TreeGrafter"/>
</dbReference>
<evidence type="ECO:0000256" key="7">
    <source>
        <dbReference type="RuleBase" id="RU004466"/>
    </source>
</evidence>
<keyword evidence="4" id="KW-0479">Metal-binding</keyword>
<evidence type="ECO:0000256" key="3">
    <source>
        <dbReference type="ARBA" id="ARBA00022679"/>
    </source>
</evidence>
<dbReference type="EMBL" id="JANVFS010000027">
    <property type="protein sequence ID" value="KAJ4472484.1"/>
    <property type="molecule type" value="Genomic_DNA"/>
</dbReference>
<dbReference type="GO" id="GO:0008299">
    <property type="term" value="P:isoprenoid biosynthetic process"/>
    <property type="evidence" value="ECO:0007669"/>
    <property type="project" value="UniProtKB-KW"/>
</dbReference>
<sequence length="447" mass="49245">MRAWSSPVCKNSQLIRCRKHGILAHNLKTTVPPRTTAVINTAELLNAPRPNPFVLLASELDYLRGNLLRLLGSAHPTLHQLAQHYFANPSKQIRPLVVLLLSRATNGLGNEWEHKKWIADCERVSGRHEELDRTLTRPGVLNDCNPNMSDDAASFQSFFSLQTPQILPEDPPLPSSYKINHNPALVDPPTILPAQIRLAQLVEMIHVASSLHDQVANETSSPSDGTGNKLAILGGDFLLGRASAALSRLGNDEVVELVATVIANIVEGAVWKAGNVGTREILALASPAQGWNRYLNRIYLGSASLLAKAGRAAVILGGSKEGELWKEIAYIYGLHIGFANQLMKDVDAYEEDNNNFDAGLTGPLLYAWEDHTHLKPIIQRQFSENGDVEQVRHAVRSSSGLGRTRKLALTHSEKAREILRFLPDSDTKDALEELTLRVVHRTDMVDT</sequence>
<proteinExistence type="inferred from homology"/>
<protein>
    <submittedName>
        <fullName evidence="8">Isoprenoid synthase domain-containing protein</fullName>
    </submittedName>
</protein>
<dbReference type="InterPro" id="IPR000092">
    <property type="entry name" value="Polyprenyl_synt"/>
</dbReference>
<dbReference type="Proteomes" id="UP001150238">
    <property type="component" value="Unassembled WGS sequence"/>
</dbReference>
<accession>A0A9W9A245</accession>
<dbReference type="AlphaFoldDB" id="A0A9W9A245"/>
<reference evidence="8" key="1">
    <citation type="submission" date="2022-08" db="EMBL/GenBank/DDBJ databases">
        <authorList>
            <consortium name="DOE Joint Genome Institute"/>
            <person name="Min B."/>
            <person name="Riley R."/>
            <person name="Sierra-Patev S."/>
            <person name="Naranjo-Ortiz M."/>
            <person name="Looney B."/>
            <person name="Konkel Z."/>
            <person name="Slot J.C."/>
            <person name="Sakamoto Y."/>
            <person name="Steenwyk J.L."/>
            <person name="Rokas A."/>
            <person name="Carro J."/>
            <person name="Camarero S."/>
            <person name="Ferreira P."/>
            <person name="Molpeceres G."/>
            <person name="Ruiz-Duenas F.J."/>
            <person name="Serrano A."/>
            <person name="Henrissat B."/>
            <person name="Drula E."/>
            <person name="Hughes K.W."/>
            <person name="Mata J.L."/>
            <person name="Ishikawa N.K."/>
            <person name="Vargas-Isla R."/>
            <person name="Ushijima S."/>
            <person name="Smith C.A."/>
            <person name="Ahrendt S."/>
            <person name="Andreopoulos W."/>
            <person name="He G."/>
            <person name="Labutti K."/>
            <person name="Lipzen A."/>
            <person name="Ng V."/>
            <person name="Sandor L."/>
            <person name="Barry K."/>
            <person name="Martinez A.T."/>
            <person name="Xiao Y."/>
            <person name="Gibbons J.G."/>
            <person name="Terashima K."/>
            <person name="Hibbett D.S."/>
            <person name="Grigoriev I.V."/>
        </authorList>
    </citation>
    <scope>NUCLEOTIDE SEQUENCE</scope>
    <source>
        <strain evidence="8">Sp2 HRB7682 ss15</strain>
    </source>
</reference>
<dbReference type="SUPFAM" id="SSF48576">
    <property type="entry name" value="Terpenoid synthases"/>
    <property type="match status" value="1"/>
</dbReference>
<comment type="similarity">
    <text evidence="2 7">Belongs to the FPP/GGPP synthase family.</text>
</comment>
<evidence type="ECO:0000256" key="6">
    <source>
        <dbReference type="ARBA" id="ARBA00023229"/>
    </source>
</evidence>
<reference evidence="8" key="2">
    <citation type="journal article" date="2023" name="Proc. Natl. Acad. Sci. U.S.A.">
        <title>A global phylogenomic analysis of the shiitake genus Lentinula.</title>
        <authorList>
            <person name="Sierra-Patev S."/>
            <person name="Min B."/>
            <person name="Naranjo-Ortiz M."/>
            <person name="Looney B."/>
            <person name="Konkel Z."/>
            <person name="Slot J.C."/>
            <person name="Sakamoto Y."/>
            <person name="Steenwyk J.L."/>
            <person name="Rokas A."/>
            <person name="Carro J."/>
            <person name="Camarero S."/>
            <person name="Ferreira P."/>
            <person name="Molpeceres G."/>
            <person name="Ruiz-Duenas F.J."/>
            <person name="Serrano A."/>
            <person name="Henrissat B."/>
            <person name="Drula E."/>
            <person name="Hughes K.W."/>
            <person name="Mata J.L."/>
            <person name="Ishikawa N.K."/>
            <person name="Vargas-Isla R."/>
            <person name="Ushijima S."/>
            <person name="Smith C.A."/>
            <person name="Donoghue J."/>
            <person name="Ahrendt S."/>
            <person name="Andreopoulos W."/>
            <person name="He G."/>
            <person name="LaButti K."/>
            <person name="Lipzen A."/>
            <person name="Ng V."/>
            <person name="Riley R."/>
            <person name="Sandor L."/>
            <person name="Barry K."/>
            <person name="Martinez A.T."/>
            <person name="Xiao Y."/>
            <person name="Gibbons J.G."/>
            <person name="Terashima K."/>
            <person name="Grigoriev I.V."/>
            <person name="Hibbett D."/>
        </authorList>
    </citation>
    <scope>NUCLEOTIDE SEQUENCE</scope>
    <source>
        <strain evidence="8">Sp2 HRB7682 ss15</strain>
    </source>
</reference>
<comment type="caution">
    <text evidence="8">The sequence shown here is derived from an EMBL/GenBank/DDBJ whole genome shotgun (WGS) entry which is preliminary data.</text>
</comment>
<gene>
    <name evidence="8" type="ORF">C8J55DRAFT_491156</name>
</gene>
<dbReference type="GO" id="GO:0006744">
    <property type="term" value="P:ubiquinone biosynthetic process"/>
    <property type="evidence" value="ECO:0007669"/>
    <property type="project" value="TreeGrafter"/>
</dbReference>
<evidence type="ECO:0000313" key="9">
    <source>
        <dbReference type="Proteomes" id="UP001150238"/>
    </source>
</evidence>
<organism evidence="8 9">
    <name type="scientific">Lentinula lateritia</name>
    <dbReference type="NCBI Taxonomy" id="40482"/>
    <lineage>
        <taxon>Eukaryota</taxon>
        <taxon>Fungi</taxon>
        <taxon>Dikarya</taxon>
        <taxon>Basidiomycota</taxon>
        <taxon>Agaricomycotina</taxon>
        <taxon>Agaricomycetes</taxon>
        <taxon>Agaricomycetidae</taxon>
        <taxon>Agaricales</taxon>
        <taxon>Marasmiineae</taxon>
        <taxon>Omphalotaceae</taxon>
        <taxon>Lentinula</taxon>
    </lineage>
</organism>
<dbReference type="GO" id="GO:0004659">
    <property type="term" value="F:prenyltransferase activity"/>
    <property type="evidence" value="ECO:0007669"/>
    <property type="project" value="InterPro"/>
</dbReference>
<dbReference type="InterPro" id="IPR008949">
    <property type="entry name" value="Isoprenoid_synthase_dom_sf"/>
</dbReference>
<keyword evidence="5" id="KW-0460">Magnesium</keyword>
<name>A0A9W9A245_9AGAR</name>